<accession>A0A915I2W7</accession>
<dbReference type="AlphaFoldDB" id="A0A915I2W7"/>
<evidence type="ECO:0000313" key="2">
    <source>
        <dbReference type="WBParaSite" id="nRc.2.0.1.t08180-RA"/>
    </source>
</evidence>
<keyword evidence="1" id="KW-1185">Reference proteome</keyword>
<evidence type="ECO:0000313" key="1">
    <source>
        <dbReference type="Proteomes" id="UP000887565"/>
    </source>
</evidence>
<name>A0A915I2W7_ROMCU</name>
<dbReference type="Proteomes" id="UP000887565">
    <property type="component" value="Unplaced"/>
</dbReference>
<sequence>MEYHSVSVITMWYSHLSDFQSPLLLKPTIAKIDEKVDLELKTRKEAKPIKKGNIQDVATLAILESMQQTVDKSTNVVNVELAKAALREQEIM</sequence>
<proteinExistence type="predicted"/>
<reference evidence="2" key="1">
    <citation type="submission" date="2022-11" db="UniProtKB">
        <authorList>
            <consortium name="WormBaseParasite"/>
        </authorList>
    </citation>
    <scope>IDENTIFICATION</scope>
</reference>
<protein>
    <submittedName>
        <fullName evidence="2">Uncharacterized protein</fullName>
    </submittedName>
</protein>
<dbReference type="WBParaSite" id="nRc.2.0.1.t08180-RA">
    <property type="protein sequence ID" value="nRc.2.0.1.t08180-RA"/>
    <property type="gene ID" value="nRc.2.0.1.g08180"/>
</dbReference>
<organism evidence="1 2">
    <name type="scientific">Romanomermis culicivorax</name>
    <name type="common">Nematode worm</name>
    <dbReference type="NCBI Taxonomy" id="13658"/>
    <lineage>
        <taxon>Eukaryota</taxon>
        <taxon>Metazoa</taxon>
        <taxon>Ecdysozoa</taxon>
        <taxon>Nematoda</taxon>
        <taxon>Enoplea</taxon>
        <taxon>Dorylaimia</taxon>
        <taxon>Mermithida</taxon>
        <taxon>Mermithoidea</taxon>
        <taxon>Mermithidae</taxon>
        <taxon>Romanomermis</taxon>
    </lineage>
</organism>